<protein>
    <submittedName>
        <fullName evidence="1">Uncharacterized protein</fullName>
    </submittedName>
</protein>
<reference evidence="1" key="1">
    <citation type="submission" date="2023-10" db="EMBL/GenBank/DDBJ databases">
        <title>Genome assembly of Pristionchus species.</title>
        <authorList>
            <person name="Yoshida K."/>
            <person name="Sommer R.J."/>
        </authorList>
    </citation>
    <scope>NUCLEOTIDE SEQUENCE</scope>
    <source>
        <strain evidence="1">RS5133</strain>
    </source>
</reference>
<sequence length="207" mass="24217">ERLQKAEKRMPDYMEREVLEDLKNKEDNENHLQSASKFIEHLEHNIEKRESHETVFTPNLVKDNAIISKIGRSLISRLFAMENPTNGYIDSRFRIDEESEKDDLKESTSYKVASSKLKLYLLSAVYSSDRPKVHPTQSSAATQTKKEDIDYARLMDYEQYVPKILEDDIVNHLKTIFNQERKKEALDDCIQHVDRVMNGEKAHEGIF</sequence>
<name>A0AAV5UVL6_9BILA</name>
<keyword evidence="2" id="KW-1185">Reference proteome</keyword>
<dbReference type="Proteomes" id="UP001432322">
    <property type="component" value="Unassembled WGS sequence"/>
</dbReference>
<accession>A0AAV5UVL6</accession>
<dbReference type="AlphaFoldDB" id="A0AAV5UVL6"/>
<organism evidence="1 2">
    <name type="scientific">Pristionchus fissidentatus</name>
    <dbReference type="NCBI Taxonomy" id="1538716"/>
    <lineage>
        <taxon>Eukaryota</taxon>
        <taxon>Metazoa</taxon>
        <taxon>Ecdysozoa</taxon>
        <taxon>Nematoda</taxon>
        <taxon>Chromadorea</taxon>
        <taxon>Rhabditida</taxon>
        <taxon>Rhabditina</taxon>
        <taxon>Diplogasteromorpha</taxon>
        <taxon>Diplogasteroidea</taxon>
        <taxon>Neodiplogasteridae</taxon>
        <taxon>Pristionchus</taxon>
    </lineage>
</organism>
<evidence type="ECO:0000313" key="2">
    <source>
        <dbReference type="Proteomes" id="UP001432322"/>
    </source>
</evidence>
<feature type="non-terminal residue" evidence="1">
    <location>
        <position position="1"/>
    </location>
</feature>
<feature type="non-terminal residue" evidence="1">
    <location>
        <position position="207"/>
    </location>
</feature>
<proteinExistence type="predicted"/>
<evidence type="ECO:0000313" key="1">
    <source>
        <dbReference type="EMBL" id="GMT10302.1"/>
    </source>
</evidence>
<gene>
    <name evidence="1" type="ORF">PFISCL1PPCAC_1599</name>
</gene>
<comment type="caution">
    <text evidence="1">The sequence shown here is derived from an EMBL/GenBank/DDBJ whole genome shotgun (WGS) entry which is preliminary data.</text>
</comment>
<dbReference type="EMBL" id="BTSY01000001">
    <property type="protein sequence ID" value="GMT10302.1"/>
    <property type="molecule type" value="Genomic_DNA"/>
</dbReference>